<reference evidence="2 3" key="1">
    <citation type="journal article" date="2018" name="Front. Plant Sci.">
        <title>Red Clover (Trifolium pratense) and Zigzag Clover (T. medium) - A Picture of Genomic Similarities and Differences.</title>
        <authorList>
            <person name="Dluhosova J."/>
            <person name="Istvanek J."/>
            <person name="Nedelnik J."/>
            <person name="Repkova J."/>
        </authorList>
    </citation>
    <scope>NUCLEOTIDE SEQUENCE [LARGE SCALE GENOMIC DNA]</scope>
    <source>
        <strain evidence="3">cv. 10/8</strain>
        <tissue evidence="2">Leaf</tissue>
    </source>
</reference>
<evidence type="ECO:0000313" key="2">
    <source>
        <dbReference type="EMBL" id="MCI51078.1"/>
    </source>
</evidence>
<comment type="caution">
    <text evidence="2">The sequence shown here is derived from an EMBL/GenBank/DDBJ whole genome shotgun (WGS) entry which is preliminary data.</text>
</comment>
<dbReference type="AlphaFoldDB" id="A0A392SQC4"/>
<evidence type="ECO:0000256" key="1">
    <source>
        <dbReference type="SAM" id="MobiDB-lite"/>
    </source>
</evidence>
<sequence>GEVAVTQPGLVMDHPVGSVGCVSGKGASHTLDRRDSPSICSPAEGIRHSVSNEGHEGSLPRSSRPKRTKSCPPAVNRLVISGP</sequence>
<dbReference type="EMBL" id="LXQA010426507">
    <property type="protein sequence ID" value="MCI51078.1"/>
    <property type="molecule type" value="Genomic_DNA"/>
</dbReference>
<evidence type="ECO:0000313" key="3">
    <source>
        <dbReference type="Proteomes" id="UP000265520"/>
    </source>
</evidence>
<feature type="non-terminal residue" evidence="2">
    <location>
        <position position="1"/>
    </location>
</feature>
<keyword evidence="3" id="KW-1185">Reference proteome</keyword>
<name>A0A392SQC4_9FABA</name>
<accession>A0A392SQC4</accession>
<dbReference type="Proteomes" id="UP000265520">
    <property type="component" value="Unassembled WGS sequence"/>
</dbReference>
<protein>
    <submittedName>
        <fullName evidence="2">Uncharacterized protein</fullName>
    </submittedName>
</protein>
<proteinExistence type="predicted"/>
<feature type="region of interest" description="Disordered" evidence="1">
    <location>
        <begin position="15"/>
        <end position="83"/>
    </location>
</feature>
<organism evidence="2 3">
    <name type="scientific">Trifolium medium</name>
    <dbReference type="NCBI Taxonomy" id="97028"/>
    <lineage>
        <taxon>Eukaryota</taxon>
        <taxon>Viridiplantae</taxon>
        <taxon>Streptophyta</taxon>
        <taxon>Embryophyta</taxon>
        <taxon>Tracheophyta</taxon>
        <taxon>Spermatophyta</taxon>
        <taxon>Magnoliopsida</taxon>
        <taxon>eudicotyledons</taxon>
        <taxon>Gunneridae</taxon>
        <taxon>Pentapetalae</taxon>
        <taxon>rosids</taxon>
        <taxon>fabids</taxon>
        <taxon>Fabales</taxon>
        <taxon>Fabaceae</taxon>
        <taxon>Papilionoideae</taxon>
        <taxon>50 kb inversion clade</taxon>
        <taxon>NPAAA clade</taxon>
        <taxon>Hologalegina</taxon>
        <taxon>IRL clade</taxon>
        <taxon>Trifolieae</taxon>
        <taxon>Trifolium</taxon>
    </lineage>
</organism>